<evidence type="ECO:0000256" key="5">
    <source>
        <dbReference type="ARBA" id="ARBA00051131"/>
    </source>
</evidence>
<evidence type="ECO:0000256" key="4">
    <source>
        <dbReference type="ARBA" id="ARBA00023150"/>
    </source>
</evidence>
<keyword evidence="4" id="KW-0501">Molybdenum cofactor biosynthesis</keyword>
<dbReference type="Pfam" id="PF00994">
    <property type="entry name" value="MoCF_biosynth"/>
    <property type="match status" value="1"/>
</dbReference>
<sequence length="173" mass="18487">MEIRAAVITVSDACSRGERVDESGEALVQSLSELGAEIVVREILSDDLDPLRERLRELADRPDINLIVTTGGTGVAPRDNTPEATRAVIEREVPGLAEAMRMETLKQTPTAALSRGVCGIRSGTLIVNLPGSPKGVRECFAVIKPLLPHALALIAGLPHDRANPAVRIAESER</sequence>
<proteinExistence type="predicted"/>
<dbReference type="PANTHER" id="PTHR43764:SF1">
    <property type="entry name" value="MOLYBDOPTERIN MOLYBDOTRANSFERASE"/>
    <property type="match status" value="1"/>
</dbReference>
<keyword evidence="8" id="KW-0808">Transferase</keyword>
<evidence type="ECO:0000313" key="8">
    <source>
        <dbReference type="EMBL" id="CDM64457.1"/>
    </source>
</evidence>
<gene>
    <name evidence="8" type="ORF">PYK22_00451</name>
</gene>
<dbReference type="InterPro" id="IPR051920">
    <property type="entry name" value="MPT_Adenylyltrnsfr/MoaC-Rel"/>
</dbReference>
<comment type="catalytic activity">
    <reaction evidence="5">
        <text>molybdopterin + ATP + H(+) = adenylyl-molybdopterin + diphosphate</text>
        <dbReference type="Rhea" id="RHEA:31331"/>
        <dbReference type="ChEBI" id="CHEBI:15378"/>
        <dbReference type="ChEBI" id="CHEBI:30616"/>
        <dbReference type="ChEBI" id="CHEBI:33019"/>
        <dbReference type="ChEBI" id="CHEBI:58698"/>
        <dbReference type="ChEBI" id="CHEBI:62727"/>
        <dbReference type="EC" id="2.7.7.75"/>
    </reaction>
</comment>
<reference evidence="8 9" key="2">
    <citation type="submission" date="2015-01" db="EMBL/GenBank/DDBJ databases">
        <title>Complete genome sequence of Pyrinomonas methylaliphatogenes type strain K22T.</title>
        <authorList>
            <person name="Lee K.C.Y."/>
            <person name="Power J.F."/>
            <person name="Dunfield P.F."/>
            <person name="Morgan X.C."/>
            <person name="Huttenhower C."/>
            <person name="Stott M.B."/>
        </authorList>
    </citation>
    <scope>NUCLEOTIDE SEQUENCE [LARGE SCALE GENOMIC DNA]</scope>
    <source>
        <strain evidence="8 9">K22</strain>
    </source>
</reference>
<dbReference type="NCBIfam" id="TIGR00177">
    <property type="entry name" value="molyb_syn"/>
    <property type="match status" value="1"/>
</dbReference>
<reference evidence="8 9" key="1">
    <citation type="submission" date="2013-12" db="EMBL/GenBank/DDBJ databases">
        <authorList>
            <person name="Stott M."/>
        </authorList>
    </citation>
    <scope>NUCLEOTIDE SEQUENCE [LARGE SCALE GENOMIC DNA]</scope>
    <source>
        <strain evidence="8 9">K22</strain>
    </source>
</reference>
<evidence type="ECO:0000256" key="2">
    <source>
        <dbReference type="ARBA" id="ARBA00012509"/>
    </source>
</evidence>
<dbReference type="GO" id="GO:0061598">
    <property type="term" value="F:molybdopterin adenylyltransferase activity"/>
    <property type="evidence" value="ECO:0007669"/>
    <property type="project" value="UniProtKB-EC"/>
</dbReference>
<dbReference type="OrthoDB" id="9784492at2"/>
<dbReference type="Gene3D" id="3.40.980.10">
    <property type="entry name" value="MoaB/Mog-like domain"/>
    <property type="match status" value="1"/>
</dbReference>
<dbReference type="SMART" id="SM00852">
    <property type="entry name" value="MoCF_biosynth"/>
    <property type="match status" value="1"/>
</dbReference>
<dbReference type="STRING" id="454194.PYK22_00451"/>
<dbReference type="SUPFAM" id="SSF53218">
    <property type="entry name" value="Molybdenum cofactor biosynthesis proteins"/>
    <property type="match status" value="1"/>
</dbReference>
<dbReference type="InterPro" id="IPR001453">
    <property type="entry name" value="MoaB/Mog_dom"/>
</dbReference>
<name>A0A0B6WUR4_9BACT</name>
<keyword evidence="9" id="KW-1185">Reference proteome</keyword>
<dbReference type="PROSITE" id="PS01078">
    <property type="entry name" value="MOCF_BIOSYNTHESIS_1"/>
    <property type="match status" value="1"/>
</dbReference>
<comment type="pathway">
    <text evidence="1">Cofactor biosynthesis; molybdopterin biosynthesis.</text>
</comment>
<evidence type="ECO:0000313" key="9">
    <source>
        <dbReference type="Proteomes" id="UP000031518"/>
    </source>
</evidence>
<dbReference type="InterPro" id="IPR036425">
    <property type="entry name" value="MoaB/Mog-like_dom_sf"/>
</dbReference>
<organism evidence="8 9">
    <name type="scientific">Pyrinomonas methylaliphatogenes</name>
    <dbReference type="NCBI Taxonomy" id="454194"/>
    <lineage>
        <taxon>Bacteria</taxon>
        <taxon>Pseudomonadati</taxon>
        <taxon>Acidobacteriota</taxon>
        <taxon>Blastocatellia</taxon>
        <taxon>Blastocatellales</taxon>
        <taxon>Pyrinomonadaceae</taxon>
        <taxon>Pyrinomonas</taxon>
    </lineage>
</organism>
<evidence type="ECO:0000256" key="6">
    <source>
        <dbReference type="ARBA" id="ARBA00058212"/>
    </source>
</evidence>
<dbReference type="RefSeq" id="WP_041973931.1">
    <property type="nucleotide sequence ID" value="NZ_CBXV010000002.1"/>
</dbReference>
<dbReference type="EC" id="2.7.7.75" evidence="2"/>
<dbReference type="AlphaFoldDB" id="A0A0B6WUR4"/>
<accession>A0A0B6WUR4</accession>
<protein>
    <recommendedName>
        <fullName evidence="3">Molybdopterin adenylyltransferase</fullName>
        <ecNumber evidence="2">2.7.7.75</ecNumber>
    </recommendedName>
</protein>
<evidence type="ECO:0000256" key="1">
    <source>
        <dbReference type="ARBA" id="ARBA00005046"/>
    </source>
</evidence>
<keyword evidence="8" id="KW-0548">Nucleotidyltransferase</keyword>
<comment type="function">
    <text evidence="6">Catalyzes the adenylation of molybdopterin as part of the biosynthesis of the molybdenum-cofactor.</text>
</comment>
<evidence type="ECO:0000256" key="3">
    <source>
        <dbReference type="ARBA" id="ARBA00013491"/>
    </source>
</evidence>
<dbReference type="Proteomes" id="UP000031518">
    <property type="component" value="Unassembled WGS sequence"/>
</dbReference>
<dbReference type="UniPathway" id="UPA00344"/>
<evidence type="ECO:0000259" key="7">
    <source>
        <dbReference type="SMART" id="SM00852"/>
    </source>
</evidence>
<feature type="domain" description="MoaB/Mog" evidence="7">
    <location>
        <begin position="6"/>
        <end position="150"/>
    </location>
</feature>
<dbReference type="EMBL" id="CBXV010000002">
    <property type="protein sequence ID" value="CDM64457.1"/>
    <property type="molecule type" value="Genomic_DNA"/>
</dbReference>
<dbReference type="GO" id="GO:0006777">
    <property type="term" value="P:Mo-molybdopterin cofactor biosynthetic process"/>
    <property type="evidence" value="ECO:0007669"/>
    <property type="project" value="UniProtKB-KW"/>
</dbReference>
<dbReference type="PANTHER" id="PTHR43764">
    <property type="entry name" value="MOLYBDENUM COFACTOR BIOSYNTHESIS"/>
    <property type="match status" value="1"/>
</dbReference>
<dbReference type="InterPro" id="IPR008284">
    <property type="entry name" value="MoCF_biosynth_CS"/>
</dbReference>
<dbReference type="CDD" id="cd00886">
    <property type="entry name" value="MogA_MoaB"/>
    <property type="match status" value="1"/>
</dbReference>